<evidence type="ECO:0000256" key="1">
    <source>
        <dbReference type="ARBA" id="ARBA00004651"/>
    </source>
</evidence>
<evidence type="ECO:0000256" key="8">
    <source>
        <dbReference type="SAM" id="Phobius"/>
    </source>
</evidence>
<dbReference type="InterPro" id="IPR038731">
    <property type="entry name" value="RgtA/B/C-like"/>
</dbReference>
<evidence type="ECO:0000313" key="10">
    <source>
        <dbReference type="EMBL" id="OGE78100.1"/>
    </source>
</evidence>
<keyword evidence="6 8" id="KW-1133">Transmembrane helix</keyword>
<feature type="transmembrane region" description="Helical" evidence="8">
    <location>
        <begin position="94"/>
        <end position="111"/>
    </location>
</feature>
<keyword evidence="3" id="KW-0328">Glycosyltransferase</keyword>
<feature type="transmembrane region" description="Helical" evidence="8">
    <location>
        <begin position="322"/>
        <end position="342"/>
    </location>
</feature>
<organism evidence="10 11">
    <name type="scientific">Candidatus Doudnabacteria bacterium RIFCSPHIGHO2_01_FULL_46_14</name>
    <dbReference type="NCBI Taxonomy" id="1817824"/>
    <lineage>
        <taxon>Bacteria</taxon>
        <taxon>Candidatus Doudnaibacteriota</taxon>
    </lineage>
</organism>
<evidence type="ECO:0000256" key="4">
    <source>
        <dbReference type="ARBA" id="ARBA00022679"/>
    </source>
</evidence>
<feature type="transmembrane region" description="Helical" evidence="8">
    <location>
        <begin position="165"/>
        <end position="195"/>
    </location>
</feature>
<feature type="transmembrane region" description="Helical" evidence="8">
    <location>
        <begin position="207"/>
        <end position="225"/>
    </location>
</feature>
<feature type="transmembrane region" description="Helical" evidence="8">
    <location>
        <begin position="117"/>
        <end position="135"/>
    </location>
</feature>
<comment type="subcellular location">
    <subcellularLocation>
        <location evidence="1">Cell membrane</location>
        <topology evidence="1">Multi-pass membrane protein</topology>
    </subcellularLocation>
</comment>
<dbReference type="GO" id="GO:0005886">
    <property type="term" value="C:plasma membrane"/>
    <property type="evidence" value="ECO:0007669"/>
    <property type="project" value="UniProtKB-SubCell"/>
</dbReference>
<name>A0A1F5NL32_9BACT</name>
<keyword evidence="2" id="KW-1003">Cell membrane</keyword>
<keyword evidence="5 8" id="KW-0812">Transmembrane</keyword>
<dbReference type="PANTHER" id="PTHR33908:SF11">
    <property type="entry name" value="MEMBRANE PROTEIN"/>
    <property type="match status" value="1"/>
</dbReference>
<dbReference type="AlphaFoldDB" id="A0A1F5NL32"/>
<evidence type="ECO:0000256" key="6">
    <source>
        <dbReference type="ARBA" id="ARBA00022989"/>
    </source>
</evidence>
<comment type="caution">
    <text evidence="10">The sequence shown here is derived from an EMBL/GenBank/DDBJ whole genome shotgun (WGS) entry which is preliminary data.</text>
</comment>
<evidence type="ECO:0000256" key="7">
    <source>
        <dbReference type="ARBA" id="ARBA00023136"/>
    </source>
</evidence>
<keyword evidence="7 8" id="KW-0472">Membrane</keyword>
<proteinExistence type="predicted"/>
<evidence type="ECO:0000256" key="2">
    <source>
        <dbReference type="ARBA" id="ARBA00022475"/>
    </source>
</evidence>
<feature type="transmembrane region" description="Helical" evidence="8">
    <location>
        <begin position="142"/>
        <end position="159"/>
    </location>
</feature>
<dbReference type="GO" id="GO:0016763">
    <property type="term" value="F:pentosyltransferase activity"/>
    <property type="evidence" value="ECO:0007669"/>
    <property type="project" value="TreeGrafter"/>
</dbReference>
<evidence type="ECO:0000256" key="5">
    <source>
        <dbReference type="ARBA" id="ARBA00022692"/>
    </source>
</evidence>
<protein>
    <recommendedName>
        <fullName evidence="9">Glycosyltransferase RgtA/B/C/D-like domain-containing protein</fullName>
    </recommendedName>
</protein>
<feature type="transmembrane region" description="Helical" evidence="8">
    <location>
        <begin position="9"/>
        <end position="28"/>
    </location>
</feature>
<dbReference type="PANTHER" id="PTHR33908">
    <property type="entry name" value="MANNOSYLTRANSFERASE YKCB-RELATED"/>
    <property type="match status" value="1"/>
</dbReference>
<feature type="transmembrane region" description="Helical" evidence="8">
    <location>
        <begin position="272"/>
        <end position="290"/>
    </location>
</feature>
<dbReference type="STRING" id="1817824.A2751_02975"/>
<feature type="domain" description="Glycosyltransferase RgtA/B/C/D-like" evidence="9">
    <location>
        <begin position="67"/>
        <end position="224"/>
    </location>
</feature>
<evidence type="ECO:0000259" key="9">
    <source>
        <dbReference type="Pfam" id="PF13231"/>
    </source>
</evidence>
<feature type="transmembrane region" description="Helical" evidence="8">
    <location>
        <begin position="354"/>
        <end position="374"/>
    </location>
</feature>
<dbReference type="InterPro" id="IPR050297">
    <property type="entry name" value="LipidA_mod_glycosyltrf_83"/>
</dbReference>
<reference evidence="10 11" key="1">
    <citation type="journal article" date="2016" name="Nat. Commun.">
        <title>Thousands of microbial genomes shed light on interconnected biogeochemical processes in an aquifer system.</title>
        <authorList>
            <person name="Anantharaman K."/>
            <person name="Brown C.T."/>
            <person name="Hug L.A."/>
            <person name="Sharon I."/>
            <person name="Castelle C.J."/>
            <person name="Probst A.J."/>
            <person name="Thomas B.C."/>
            <person name="Singh A."/>
            <person name="Wilkins M.J."/>
            <person name="Karaoz U."/>
            <person name="Brodie E.L."/>
            <person name="Williams K.H."/>
            <person name="Hubbard S.S."/>
            <person name="Banfield J.F."/>
        </authorList>
    </citation>
    <scope>NUCLEOTIDE SEQUENCE [LARGE SCALE GENOMIC DNA]</scope>
</reference>
<keyword evidence="4" id="KW-0808">Transferase</keyword>
<dbReference type="EMBL" id="MFEK01000014">
    <property type="protein sequence ID" value="OGE78100.1"/>
    <property type="molecule type" value="Genomic_DNA"/>
</dbReference>
<accession>A0A1F5NL32</accession>
<feature type="transmembrane region" description="Helical" evidence="8">
    <location>
        <begin position="299"/>
        <end position="316"/>
    </location>
</feature>
<dbReference type="Proteomes" id="UP000176864">
    <property type="component" value="Unassembled WGS sequence"/>
</dbReference>
<sequence length="478" mass="53850">MPISPEKRYLLAFLGVGILASIIFLTGLGKPALQDYDEAIYAKVVRETVSGTDPLTLKHLGNPWFEKPPLYFWLAMISSKMFGLDEFSLRLPSSLFSIAGIILIMLLAWEITKDKFMSLVTGLMFLTMGALIVAGRQVRLDVPVTVAIMFSFYSFLCGLKNPKWLIGIGIGVAVGIMFKSIIGFYAFPAILIWSIIFKNFSWLKNKYFWLGGFAGLAIILPWHLYETVKFGSAFWQEYFIHHVLGRFGENVIGGGQAVSNWNYFKFSFLFEFPWFALFGLGLLALPTALLKTNGRKKEALALGCSAVFIFTVFAAAGTKLFYYTIPAIPFMALFLGLLATDSLARAKAVHITKYYFVIFLLLTAGFTNALYVGFNKQKQLAVNQSISEDERGVGRFLATKTDVEKIYAFEYDYWDTISFYSNKRSFELIKNGQNIPAGSYVVIEQQAFKKLNLPESILENIRTDYSGNVLRLVYLKPN</sequence>
<evidence type="ECO:0000313" key="11">
    <source>
        <dbReference type="Proteomes" id="UP000176864"/>
    </source>
</evidence>
<evidence type="ECO:0000256" key="3">
    <source>
        <dbReference type="ARBA" id="ARBA00022676"/>
    </source>
</evidence>
<dbReference type="Pfam" id="PF13231">
    <property type="entry name" value="PMT_2"/>
    <property type="match status" value="1"/>
</dbReference>
<gene>
    <name evidence="10" type="ORF">A2751_02975</name>
</gene>
<dbReference type="GO" id="GO:0009103">
    <property type="term" value="P:lipopolysaccharide biosynthetic process"/>
    <property type="evidence" value="ECO:0007669"/>
    <property type="project" value="UniProtKB-ARBA"/>
</dbReference>